<sequence length="229" mass="25855">MLKGLEVIKVKFVGIEGLPVWSILHFLERTCLNHLKLVTIQRICELSAEGYPDGCFSVASSSAEIFPGRSFLHKQPAPAKLIVLTEKAESPADFWNVIRNFKRPMVYFTEGNHKIPLYDFTYEEAARIWSFKEQSPPVGEIIGAGGALLDLLYAAEREEREKDEHINRQIGQTAENIDRMVRASQTIASAKTPDGIKVYAESILKDLMQKQSQLNKKIGIHNQEIDTNI</sequence>
<accession>F6DK45</accession>
<reference evidence="1 2" key="2">
    <citation type="journal article" date="2012" name="Stand. Genomic Sci.">
        <title>Complete genome sequence of the sulfate-reducing firmicute Desulfotomaculum ruminis type strain (DL(T)).</title>
        <authorList>
            <person name="Spring S."/>
            <person name="Visser M."/>
            <person name="Lu M."/>
            <person name="Copeland A."/>
            <person name="Lapidus A."/>
            <person name="Lucas S."/>
            <person name="Cheng J.F."/>
            <person name="Han C."/>
            <person name="Tapia R."/>
            <person name="Goodwin L.A."/>
            <person name="Pitluck S."/>
            <person name="Ivanova N."/>
            <person name="Land M."/>
            <person name="Hauser L."/>
            <person name="Larimer F."/>
            <person name="Rohde M."/>
            <person name="Goker M."/>
            <person name="Detter J.C."/>
            <person name="Kyrpides N.C."/>
            <person name="Woyke T."/>
            <person name="Schaap P.J."/>
            <person name="Plugge C.M."/>
            <person name="Muyzer G."/>
            <person name="Kuever J."/>
            <person name="Pereira I.A."/>
            <person name="Parshina S.N."/>
            <person name="Bernier-Latmani R."/>
            <person name="Stams A.J."/>
            <person name="Klenk H.P."/>
        </authorList>
    </citation>
    <scope>NUCLEOTIDE SEQUENCE [LARGE SCALE GENOMIC DNA]</scope>
    <source>
        <strain evidence="2">ATCC 23193 / DSM 2154 / NCIB 8452 / DL</strain>
    </source>
</reference>
<dbReference type="HOGENOM" id="CLU_1164386_0_0_9"/>
<protein>
    <submittedName>
        <fullName evidence="1">Uncharacterized protein</fullName>
    </submittedName>
</protein>
<dbReference type="eggNOG" id="ENOG5032ZDW">
    <property type="taxonomic scope" value="Bacteria"/>
</dbReference>
<dbReference type="AlphaFoldDB" id="F6DK45"/>
<dbReference type="RefSeq" id="WP_013842119.1">
    <property type="nucleotide sequence ID" value="NC_015589.1"/>
</dbReference>
<dbReference type="Proteomes" id="UP000009234">
    <property type="component" value="Chromosome"/>
</dbReference>
<keyword evidence="2" id="KW-1185">Reference proteome</keyword>
<evidence type="ECO:0000313" key="1">
    <source>
        <dbReference type="EMBL" id="AEG60359.1"/>
    </source>
</evidence>
<reference evidence="2" key="1">
    <citation type="submission" date="2011-05" db="EMBL/GenBank/DDBJ databases">
        <title>Complete sequence of Desulfotomaculum ruminis DSM 2154.</title>
        <authorList>
            <person name="Lucas S."/>
            <person name="Copeland A."/>
            <person name="Lapidus A."/>
            <person name="Cheng J.-F."/>
            <person name="Goodwin L."/>
            <person name="Pitluck S."/>
            <person name="Lu M."/>
            <person name="Detter J.C."/>
            <person name="Han C."/>
            <person name="Tapia R."/>
            <person name="Land M."/>
            <person name="Hauser L."/>
            <person name="Kyrpides N."/>
            <person name="Ivanova N."/>
            <person name="Mikhailova N."/>
            <person name="Pagani I."/>
            <person name="Stams A.J.M."/>
            <person name="Plugge C.M."/>
            <person name="Muyzer G."/>
            <person name="Kuever J."/>
            <person name="Parshina S.N."/>
            <person name="Ivanova A.E."/>
            <person name="Nazina T.N."/>
            <person name="Brambilla E."/>
            <person name="Spring S."/>
            <person name="Klenk H.-P."/>
            <person name="Woyke T."/>
        </authorList>
    </citation>
    <scope>NUCLEOTIDE SEQUENCE [LARGE SCALE GENOMIC DNA]</scope>
    <source>
        <strain evidence="2">ATCC 23193 / DSM 2154 / NCIB 8452 / DL</strain>
    </source>
</reference>
<dbReference type="OrthoDB" id="9554347at2"/>
<dbReference type="EMBL" id="CP002780">
    <property type="protein sequence ID" value="AEG60359.1"/>
    <property type="molecule type" value="Genomic_DNA"/>
</dbReference>
<evidence type="ECO:0000313" key="2">
    <source>
        <dbReference type="Proteomes" id="UP000009234"/>
    </source>
</evidence>
<dbReference type="KEGG" id="dru:Desru_2108"/>
<name>F6DK45_DESRL</name>
<organism evidence="1 2">
    <name type="scientific">Desulforamulus ruminis (strain ATCC 23193 / DSM 2154 / NCIMB 8452 / DL)</name>
    <name type="common">Desulfotomaculum ruminis</name>
    <dbReference type="NCBI Taxonomy" id="696281"/>
    <lineage>
        <taxon>Bacteria</taxon>
        <taxon>Bacillati</taxon>
        <taxon>Bacillota</taxon>
        <taxon>Clostridia</taxon>
        <taxon>Eubacteriales</taxon>
        <taxon>Peptococcaceae</taxon>
        <taxon>Desulforamulus</taxon>
    </lineage>
</organism>
<proteinExistence type="predicted"/>
<gene>
    <name evidence="1" type="ordered locus">Desru_2108</name>
</gene>